<sequence>MSRHISSARVHAGLLCIVAIAVLISAVTALPKTKPSNSAPTQAQPAFPPPLFYMQYEYGSAVDPNTGLQWTGVWVPAPQAGPDNQDVCILWAGSQCTGLWKPTCSTPIVIWWLYCVAVLICVSPFIVYRYRLWKAARAQKATS</sequence>
<keyword evidence="3" id="KW-1185">Reference proteome</keyword>
<dbReference type="EMBL" id="MCFL01000399">
    <property type="protein sequence ID" value="ORZ26836.1"/>
    <property type="molecule type" value="Genomic_DNA"/>
</dbReference>
<organism evidence="2 3">
    <name type="scientific">Catenaria anguillulae PL171</name>
    <dbReference type="NCBI Taxonomy" id="765915"/>
    <lineage>
        <taxon>Eukaryota</taxon>
        <taxon>Fungi</taxon>
        <taxon>Fungi incertae sedis</taxon>
        <taxon>Blastocladiomycota</taxon>
        <taxon>Blastocladiomycetes</taxon>
        <taxon>Blastocladiales</taxon>
        <taxon>Catenariaceae</taxon>
        <taxon>Catenaria</taxon>
    </lineage>
</organism>
<keyword evidence="1" id="KW-0472">Membrane</keyword>
<reference evidence="2 3" key="1">
    <citation type="submission" date="2016-07" db="EMBL/GenBank/DDBJ databases">
        <title>Pervasive Adenine N6-methylation of Active Genes in Fungi.</title>
        <authorList>
            <consortium name="DOE Joint Genome Institute"/>
            <person name="Mondo S.J."/>
            <person name="Dannebaum R.O."/>
            <person name="Kuo R.C."/>
            <person name="Labutti K."/>
            <person name="Haridas S."/>
            <person name="Kuo A."/>
            <person name="Salamov A."/>
            <person name="Ahrendt S.R."/>
            <person name="Lipzen A."/>
            <person name="Sullivan W."/>
            <person name="Andreopoulos W.B."/>
            <person name="Clum A."/>
            <person name="Lindquist E."/>
            <person name="Daum C."/>
            <person name="Ramamoorthy G.K."/>
            <person name="Gryganskyi A."/>
            <person name="Culley D."/>
            <person name="Magnuson J.K."/>
            <person name="James T.Y."/>
            <person name="O'Malley M.A."/>
            <person name="Stajich J.E."/>
            <person name="Spatafora J.W."/>
            <person name="Visel A."/>
            <person name="Grigoriev I.V."/>
        </authorList>
    </citation>
    <scope>NUCLEOTIDE SEQUENCE [LARGE SCALE GENOMIC DNA]</scope>
    <source>
        <strain evidence="2 3">PL171</strain>
    </source>
</reference>
<feature type="transmembrane region" description="Helical" evidence="1">
    <location>
        <begin position="109"/>
        <end position="130"/>
    </location>
</feature>
<protein>
    <submittedName>
        <fullName evidence="2">Uncharacterized protein</fullName>
    </submittedName>
</protein>
<evidence type="ECO:0000256" key="1">
    <source>
        <dbReference type="SAM" id="Phobius"/>
    </source>
</evidence>
<evidence type="ECO:0000313" key="3">
    <source>
        <dbReference type="Proteomes" id="UP000193411"/>
    </source>
</evidence>
<keyword evidence="1" id="KW-1133">Transmembrane helix</keyword>
<keyword evidence="1" id="KW-0812">Transmembrane</keyword>
<feature type="transmembrane region" description="Helical" evidence="1">
    <location>
        <begin position="12"/>
        <end position="30"/>
    </location>
</feature>
<dbReference type="Proteomes" id="UP000193411">
    <property type="component" value="Unassembled WGS sequence"/>
</dbReference>
<evidence type="ECO:0000313" key="2">
    <source>
        <dbReference type="EMBL" id="ORZ26836.1"/>
    </source>
</evidence>
<comment type="caution">
    <text evidence="2">The sequence shown here is derived from an EMBL/GenBank/DDBJ whole genome shotgun (WGS) entry which is preliminary data.</text>
</comment>
<accession>A0A1Y2GX21</accession>
<gene>
    <name evidence="2" type="ORF">BCR44DRAFT_1455969</name>
</gene>
<proteinExistence type="predicted"/>
<dbReference type="AlphaFoldDB" id="A0A1Y2GX21"/>
<name>A0A1Y2GX21_9FUNG</name>